<keyword evidence="17" id="KW-1185">Reference proteome</keyword>
<evidence type="ECO:0000259" key="15">
    <source>
        <dbReference type="Pfam" id="PF18075"/>
    </source>
</evidence>
<dbReference type="Gene3D" id="3.30.70.3040">
    <property type="match status" value="1"/>
</dbReference>
<sequence>MRARLILTQAAKGLARDKGMALAIALVTFVSILFVGSGALLRLQVAQLEDQWFNRIEVTIYMCAPGEKGGQCAGNGASPEQVEAVSTALQSPEMKPYVKEFQFETREKAYENFQRIYKDNYLAAATKPEMLPESFRVKLVDPSQFRIINEEFQAKPGVSRVYDQHQVVQPVLNALNRAAYMAWGLALVMTVAAVLLITTTIRLFAMSRERETAIMRLVGASNLFIQAPFILQSAIAAMFGAVLAIGAMFLGVKTVVQGWMAPSFPWTSFVGYRDVALIAPILLGVSLIFVAIAAAISLAKYTKV</sequence>
<keyword evidence="10 12" id="KW-0472">Membrane</keyword>
<dbReference type="PANTHER" id="PTHR47755">
    <property type="entry name" value="CELL DIVISION PROTEIN FTSX"/>
    <property type="match status" value="1"/>
</dbReference>
<dbReference type="Pfam" id="PF18075">
    <property type="entry name" value="FtsX_ECD"/>
    <property type="match status" value="1"/>
</dbReference>
<keyword evidence="6 12" id="KW-1003">Cell membrane</keyword>
<keyword evidence="8 13" id="KW-0812">Transmembrane</keyword>
<dbReference type="InterPro" id="IPR004513">
    <property type="entry name" value="FtsX"/>
</dbReference>
<dbReference type="NCBIfam" id="NF038346">
    <property type="entry name" value="FtsX_actino"/>
    <property type="match status" value="1"/>
</dbReference>
<comment type="subcellular location">
    <subcellularLocation>
        <location evidence="2">Cell membrane</location>
        <topology evidence="2">Multi-pass membrane protein</topology>
    </subcellularLocation>
</comment>
<feature type="transmembrane region" description="Helical" evidence="13">
    <location>
        <begin position="275"/>
        <end position="299"/>
    </location>
</feature>
<dbReference type="RefSeq" id="WP_071163801.1">
    <property type="nucleotide sequence ID" value="NZ_CP017812.1"/>
</dbReference>
<evidence type="ECO:0000256" key="1">
    <source>
        <dbReference type="ARBA" id="ARBA00003552"/>
    </source>
</evidence>
<reference evidence="16 17" key="1">
    <citation type="submission" date="2016-10" db="EMBL/GenBank/DDBJ databases">
        <title>Actinomyces aegypiusis sp. nov., isolated from the Aegypius monachus in Qinghai Tibet Plateau China.</title>
        <authorList>
            <person name="Wang Y."/>
        </authorList>
    </citation>
    <scope>NUCLEOTIDE SEQUENCE [LARGE SCALE GENOMIC DNA]</scope>
    <source>
        <strain evidence="16 17">VUL4_3</strain>
    </source>
</reference>
<evidence type="ECO:0000256" key="5">
    <source>
        <dbReference type="ARBA" id="ARBA00021907"/>
    </source>
</evidence>
<evidence type="ECO:0000256" key="13">
    <source>
        <dbReference type="SAM" id="Phobius"/>
    </source>
</evidence>
<comment type="function">
    <text evidence="1">Part of the ABC transporter FtsEX involved in cellular division.</text>
</comment>
<evidence type="ECO:0000259" key="14">
    <source>
        <dbReference type="Pfam" id="PF02687"/>
    </source>
</evidence>
<dbReference type="AlphaFoldDB" id="A0A1D9MJ52"/>
<evidence type="ECO:0000256" key="7">
    <source>
        <dbReference type="ARBA" id="ARBA00022618"/>
    </source>
</evidence>
<dbReference type="Proteomes" id="UP000176288">
    <property type="component" value="Chromosome"/>
</dbReference>
<comment type="subunit">
    <text evidence="4">Forms a membrane-associated complex with FtsE.</text>
</comment>
<accession>A0A1D9MJ52</accession>
<dbReference type="KEGG" id="avu:BK816_02655"/>
<comment type="similarity">
    <text evidence="3 12">Belongs to the ABC-4 integral membrane protein family. FtsX subfamily.</text>
</comment>
<evidence type="ECO:0000313" key="16">
    <source>
        <dbReference type="EMBL" id="AOZ72335.1"/>
    </source>
</evidence>
<proteinExistence type="inferred from homology"/>
<feature type="transmembrane region" description="Helical" evidence="13">
    <location>
        <begin position="21"/>
        <end position="41"/>
    </location>
</feature>
<protein>
    <recommendedName>
        <fullName evidence="5 12">Cell division protein FtsX</fullName>
    </recommendedName>
</protein>
<keyword evidence="11 12" id="KW-0131">Cell cycle</keyword>
<evidence type="ECO:0000256" key="12">
    <source>
        <dbReference type="PIRNR" id="PIRNR003097"/>
    </source>
</evidence>
<evidence type="ECO:0000313" key="17">
    <source>
        <dbReference type="Proteomes" id="UP000176288"/>
    </source>
</evidence>
<dbReference type="Pfam" id="PF02687">
    <property type="entry name" value="FtsX"/>
    <property type="match status" value="1"/>
</dbReference>
<dbReference type="PIRSF" id="PIRSF003097">
    <property type="entry name" value="FtsX"/>
    <property type="match status" value="1"/>
</dbReference>
<dbReference type="InterPro" id="IPR047929">
    <property type="entry name" value="FtsX_actino"/>
</dbReference>
<evidence type="ECO:0000256" key="11">
    <source>
        <dbReference type="ARBA" id="ARBA00023306"/>
    </source>
</evidence>
<keyword evidence="7 12" id="KW-0132">Cell division</keyword>
<evidence type="ECO:0000256" key="6">
    <source>
        <dbReference type="ARBA" id="ARBA00022475"/>
    </source>
</evidence>
<dbReference type="GO" id="GO:0005886">
    <property type="term" value="C:plasma membrane"/>
    <property type="evidence" value="ECO:0007669"/>
    <property type="project" value="UniProtKB-SubCell"/>
</dbReference>
<feature type="domain" description="FtsX extracellular" evidence="15">
    <location>
        <begin position="56"/>
        <end position="161"/>
    </location>
</feature>
<dbReference type="OrthoDB" id="9812531at2"/>
<dbReference type="InterPro" id="IPR003838">
    <property type="entry name" value="ABC3_permease_C"/>
</dbReference>
<evidence type="ECO:0000256" key="9">
    <source>
        <dbReference type="ARBA" id="ARBA00022989"/>
    </source>
</evidence>
<dbReference type="GO" id="GO:0051301">
    <property type="term" value="P:cell division"/>
    <property type="evidence" value="ECO:0007669"/>
    <property type="project" value="UniProtKB-KW"/>
</dbReference>
<dbReference type="EMBL" id="CP017812">
    <property type="protein sequence ID" value="AOZ72335.1"/>
    <property type="molecule type" value="Genomic_DNA"/>
</dbReference>
<dbReference type="InterPro" id="IPR040690">
    <property type="entry name" value="FtsX_ECD"/>
</dbReference>
<name>A0A1D9MJ52_9ACTO</name>
<organism evidence="16 17">
    <name type="scientific">Boudabousia tangfeifanii</name>
    <dbReference type="NCBI Taxonomy" id="1912795"/>
    <lineage>
        <taxon>Bacteria</taxon>
        <taxon>Bacillati</taxon>
        <taxon>Actinomycetota</taxon>
        <taxon>Actinomycetes</taxon>
        <taxon>Actinomycetales</taxon>
        <taxon>Actinomycetaceae</taxon>
        <taxon>Boudabousia</taxon>
    </lineage>
</organism>
<feature type="transmembrane region" description="Helical" evidence="13">
    <location>
        <begin position="180"/>
        <end position="205"/>
    </location>
</feature>
<gene>
    <name evidence="16" type="ORF">BK816_02655</name>
</gene>
<keyword evidence="9 13" id="KW-1133">Transmembrane helix</keyword>
<dbReference type="PANTHER" id="PTHR47755:SF1">
    <property type="entry name" value="CELL DIVISION PROTEIN FTSX"/>
    <property type="match status" value="1"/>
</dbReference>
<feature type="domain" description="ABC3 transporter permease C-terminal" evidence="14">
    <location>
        <begin position="185"/>
        <end position="294"/>
    </location>
</feature>
<evidence type="ECO:0000256" key="2">
    <source>
        <dbReference type="ARBA" id="ARBA00004651"/>
    </source>
</evidence>
<dbReference type="STRING" id="1912795.BK816_02655"/>
<evidence type="ECO:0000256" key="4">
    <source>
        <dbReference type="ARBA" id="ARBA00011160"/>
    </source>
</evidence>
<evidence type="ECO:0000256" key="8">
    <source>
        <dbReference type="ARBA" id="ARBA00022692"/>
    </source>
</evidence>
<evidence type="ECO:0000256" key="3">
    <source>
        <dbReference type="ARBA" id="ARBA00007379"/>
    </source>
</evidence>
<evidence type="ECO:0000256" key="10">
    <source>
        <dbReference type="ARBA" id="ARBA00023136"/>
    </source>
</evidence>
<feature type="transmembrane region" description="Helical" evidence="13">
    <location>
        <begin position="217"/>
        <end position="250"/>
    </location>
</feature>